<proteinExistence type="predicted"/>
<comment type="subcellular location">
    <subcellularLocation>
        <location evidence="1">Endomembrane system</location>
        <topology evidence="1">Multi-pass membrane protein</topology>
    </subcellularLocation>
</comment>
<keyword evidence="3 5" id="KW-1133">Transmembrane helix</keyword>
<evidence type="ECO:0000256" key="3">
    <source>
        <dbReference type="ARBA" id="ARBA00022989"/>
    </source>
</evidence>
<evidence type="ECO:0000313" key="7">
    <source>
        <dbReference type="EMBL" id="TCJ99190.1"/>
    </source>
</evidence>
<comment type="caution">
    <text evidence="7">The sequence shown here is derived from an EMBL/GenBank/DDBJ whole genome shotgun (WGS) entry which is preliminary data.</text>
</comment>
<name>A0A4R1FYD7_9NOCA</name>
<feature type="domain" description="DUF202" evidence="6">
    <location>
        <begin position="4"/>
        <end position="67"/>
    </location>
</feature>
<evidence type="ECO:0000256" key="4">
    <source>
        <dbReference type="ARBA" id="ARBA00023136"/>
    </source>
</evidence>
<evidence type="ECO:0000256" key="2">
    <source>
        <dbReference type="ARBA" id="ARBA00022692"/>
    </source>
</evidence>
<dbReference type="STRING" id="1210063.GCA_001612665_02180"/>
<dbReference type="RefSeq" id="WP_084472657.1">
    <property type="nucleotide sequence ID" value="NZ_SMFR01000001.1"/>
</dbReference>
<gene>
    <name evidence="7" type="ORF">DFR71_0162</name>
</gene>
<evidence type="ECO:0000313" key="8">
    <source>
        <dbReference type="Proteomes" id="UP000294856"/>
    </source>
</evidence>
<reference evidence="7 8" key="1">
    <citation type="submission" date="2019-03" db="EMBL/GenBank/DDBJ databases">
        <title>Genomic Encyclopedia of Type Strains, Phase IV (KMG-IV): sequencing the most valuable type-strain genomes for metagenomic binning, comparative biology and taxonomic classification.</title>
        <authorList>
            <person name="Goeker M."/>
        </authorList>
    </citation>
    <scope>NUCLEOTIDE SEQUENCE [LARGE SCALE GENOMIC DNA]</scope>
    <source>
        <strain evidence="7 8">DSM 44684</strain>
    </source>
</reference>
<feature type="transmembrane region" description="Helical" evidence="5">
    <location>
        <begin position="74"/>
        <end position="97"/>
    </location>
</feature>
<dbReference type="GO" id="GO:0012505">
    <property type="term" value="C:endomembrane system"/>
    <property type="evidence" value="ECO:0007669"/>
    <property type="project" value="UniProtKB-SubCell"/>
</dbReference>
<accession>A0A4R1FYD7</accession>
<dbReference type="Proteomes" id="UP000294856">
    <property type="component" value="Unassembled WGS sequence"/>
</dbReference>
<dbReference type="InterPro" id="IPR003807">
    <property type="entry name" value="DUF202"/>
</dbReference>
<evidence type="ECO:0000256" key="1">
    <source>
        <dbReference type="ARBA" id="ARBA00004127"/>
    </source>
</evidence>
<keyword evidence="2 5" id="KW-0812">Transmembrane</keyword>
<feature type="transmembrane region" description="Helical" evidence="5">
    <location>
        <begin position="43"/>
        <end position="62"/>
    </location>
</feature>
<dbReference type="AlphaFoldDB" id="A0A4R1FYD7"/>
<dbReference type="EMBL" id="SMFR01000001">
    <property type="protein sequence ID" value="TCJ99190.1"/>
    <property type="molecule type" value="Genomic_DNA"/>
</dbReference>
<evidence type="ECO:0000259" key="6">
    <source>
        <dbReference type="Pfam" id="PF02656"/>
    </source>
</evidence>
<sequence length="99" mass="10160">MTAPTLAMERTALAWRRTALGAAACAMLLAHEATVDGRPRWSIPLAAATVALLLAVVGWARGRALDRGHVGGSARFVATTTLAVATVSVIAVLTVLLNG</sequence>
<keyword evidence="4 5" id="KW-0472">Membrane</keyword>
<dbReference type="Pfam" id="PF02656">
    <property type="entry name" value="DUF202"/>
    <property type="match status" value="1"/>
</dbReference>
<keyword evidence="8" id="KW-1185">Reference proteome</keyword>
<organism evidence="7 8">
    <name type="scientific">Nocardia alba</name>
    <dbReference type="NCBI Taxonomy" id="225051"/>
    <lineage>
        <taxon>Bacteria</taxon>
        <taxon>Bacillati</taxon>
        <taxon>Actinomycetota</taxon>
        <taxon>Actinomycetes</taxon>
        <taxon>Mycobacteriales</taxon>
        <taxon>Nocardiaceae</taxon>
        <taxon>Nocardia</taxon>
    </lineage>
</organism>
<protein>
    <submittedName>
        <fullName evidence="7">Uncharacterized protein DUF202</fullName>
    </submittedName>
</protein>
<evidence type="ECO:0000256" key="5">
    <source>
        <dbReference type="SAM" id="Phobius"/>
    </source>
</evidence>